<dbReference type="AlphaFoldDB" id="A0AAV3XKM3"/>
<reference evidence="2" key="1">
    <citation type="submission" date="2019-10" db="EMBL/GenBank/DDBJ databases">
        <title>Draft genome sequece of Microseira wollei NIES-4236.</title>
        <authorList>
            <person name="Yamaguchi H."/>
            <person name="Suzuki S."/>
            <person name="Kawachi M."/>
        </authorList>
    </citation>
    <scope>NUCLEOTIDE SEQUENCE</scope>
    <source>
        <strain evidence="2">NIES-4236</strain>
    </source>
</reference>
<feature type="transmembrane region" description="Helical" evidence="1">
    <location>
        <begin position="110"/>
        <end position="133"/>
    </location>
</feature>
<dbReference type="PANTHER" id="PTHR36383">
    <property type="entry name" value="OS09G0529350 PROTEIN"/>
    <property type="match status" value="1"/>
</dbReference>
<evidence type="ECO:0000256" key="1">
    <source>
        <dbReference type="SAM" id="Phobius"/>
    </source>
</evidence>
<sequence length="146" mass="15698">MDNLQAERIESLKAGILAAFCLLVADGMATLFHQVVLVKQLDLLASLALTTSFSLLASLAIACISGFVFGITYRYAIRSDDNSHLGDGAVLAFGLVRGLAQLQAGLNYPALLWSSAVLALESLVLFAIARYILDWAIANTWLKPLK</sequence>
<gene>
    <name evidence="2" type="ORF">MiSe_78440</name>
</gene>
<feature type="transmembrane region" description="Helical" evidence="1">
    <location>
        <begin position="12"/>
        <end position="33"/>
    </location>
</feature>
<dbReference type="PANTHER" id="PTHR36383:SF1">
    <property type="entry name" value="PROTEIN, PUTATIVE-RELATED"/>
    <property type="match status" value="1"/>
</dbReference>
<keyword evidence="3" id="KW-1185">Reference proteome</keyword>
<accession>A0AAV3XKM3</accession>
<organism evidence="2 3">
    <name type="scientific">Microseira wollei NIES-4236</name>
    <dbReference type="NCBI Taxonomy" id="2530354"/>
    <lineage>
        <taxon>Bacteria</taxon>
        <taxon>Bacillati</taxon>
        <taxon>Cyanobacteriota</taxon>
        <taxon>Cyanophyceae</taxon>
        <taxon>Oscillatoriophycideae</taxon>
        <taxon>Aerosakkonematales</taxon>
        <taxon>Aerosakkonemataceae</taxon>
        <taxon>Microseira</taxon>
    </lineage>
</organism>
<evidence type="ECO:0000313" key="3">
    <source>
        <dbReference type="Proteomes" id="UP001050975"/>
    </source>
</evidence>
<dbReference type="Proteomes" id="UP001050975">
    <property type="component" value="Unassembled WGS sequence"/>
</dbReference>
<keyword evidence="1" id="KW-1133">Transmembrane helix</keyword>
<proteinExistence type="predicted"/>
<dbReference type="EMBL" id="BLAY01000194">
    <property type="protein sequence ID" value="GET43024.1"/>
    <property type="molecule type" value="Genomic_DNA"/>
</dbReference>
<keyword evidence="1" id="KW-0472">Membrane</keyword>
<evidence type="ECO:0000313" key="2">
    <source>
        <dbReference type="EMBL" id="GET43024.1"/>
    </source>
</evidence>
<protein>
    <submittedName>
        <fullName evidence="2">Uncharacterized protein</fullName>
    </submittedName>
</protein>
<dbReference type="RefSeq" id="WP_226591426.1">
    <property type="nucleotide sequence ID" value="NZ_BLAY01000194.1"/>
</dbReference>
<keyword evidence="1" id="KW-0812">Transmembrane</keyword>
<feature type="transmembrane region" description="Helical" evidence="1">
    <location>
        <begin position="53"/>
        <end position="73"/>
    </location>
</feature>
<comment type="caution">
    <text evidence="2">The sequence shown here is derived from an EMBL/GenBank/DDBJ whole genome shotgun (WGS) entry which is preliminary data.</text>
</comment>
<name>A0AAV3XKM3_9CYAN</name>